<dbReference type="Proteomes" id="UP001350005">
    <property type="component" value="Unassembled WGS sequence"/>
</dbReference>
<comment type="caution">
    <text evidence="2">The sequence shown here is derived from an EMBL/GenBank/DDBJ whole genome shotgun (WGS) entry which is preliminary data.</text>
</comment>
<proteinExistence type="predicted"/>
<keyword evidence="1" id="KW-0812">Transmembrane</keyword>
<keyword evidence="1" id="KW-1133">Transmembrane helix</keyword>
<accession>A0ABU7R6W1</accession>
<protein>
    <submittedName>
        <fullName evidence="2">Uncharacterized protein</fullName>
    </submittedName>
</protein>
<name>A0ABU7R6W1_9FLAO</name>
<keyword evidence="1" id="KW-0472">Membrane</keyword>
<reference evidence="2 3" key="1">
    <citation type="submission" date="2024-01" db="EMBL/GenBank/DDBJ databases">
        <title>Whole genome of Chryseobacterium arthrosphaerae NNCa 2741.</title>
        <authorList>
            <person name="Boriskina E.V."/>
            <person name="Gordinskaya N.A."/>
            <person name="Kropotov V.S."/>
            <person name="Alekseeva A.E."/>
            <person name="Makhova M.A."/>
            <person name="Kryazhev D.V."/>
            <person name="Shkurkina I.S."/>
        </authorList>
    </citation>
    <scope>NUCLEOTIDE SEQUENCE [LARGE SCALE GENOMIC DNA]</scope>
    <source>
        <strain evidence="2 3">NNCa 2741</strain>
    </source>
</reference>
<sequence>HEIMSRYHAGEEYARDVIEEHLFACGVAIGGFISAIDVDAVIVAAAWALLAMPSSIPLPVGSETALFHRSMRCRLSRRN</sequence>
<organism evidence="2 3">
    <name type="scientific">Chryseobacterium arthrosphaerae</name>
    <dbReference type="NCBI Taxonomy" id="651561"/>
    <lineage>
        <taxon>Bacteria</taxon>
        <taxon>Pseudomonadati</taxon>
        <taxon>Bacteroidota</taxon>
        <taxon>Flavobacteriia</taxon>
        <taxon>Flavobacteriales</taxon>
        <taxon>Weeksellaceae</taxon>
        <taxon>Chryseobacterium group</taxon>
        <taxon>Chryseobacterium</taxon>
    </lineage>
</organism>
<feature type="transmembrane region" description="Helical" evidence="1">
    <location>
        <begin position="21"/>
        <end position="50"/>
    </location>
</feature>
<evidence type="ECO:0000256" key="1">
    <source>
        <dbReference type="SAM" id="Phobius"/>
    </source>
</evidence>
<keyword evidence="3" id="KW-1185">Reference proteome</keyword>
<evidence type="ECO:0000313" key="2">
    <source>
        <dbReference type="EMBL" id="MEE6130539.1"/>
    </source>
</evidence>
<dbReference type="EMBL" id="JAZGJU010000185">
    <property type="protein sequence ID" value="MEE6130539.1"/>
    <property type="molecule type" value="Genomic_DNA"/>
</dbReference>
<feature type="non-terminal residue" evidence="2">
    <location>
        <position position="1"/>
    </location>
</feature>
<gene>
    <name evidence="2" type="ORF">V2E39_24345</name>
</gene>
<evidence type="ECO:0000313" key="3">
    <source>
        <dbReference type="Proteomes" id="UP001350005"/>
    </source>
</evidence>